<dbReference type="PROSITE" id="PS51202">
    <property type="entry name" value="RCK_C"/>
    <property type="match status" value="1"/>
</dbReference>
<dbReference type="InterPro" id="IPR036721">
    <property type="entry name" value="RCK_C_sf"/>
</dbReference>
<evidence type="ECO:0000259" key="1">
    <source>
        <dbReference type="PROSITE" id="PS51201"/>
    </source>
</evidence>
<evidence type="ECO:0000313" key="3">
    <source>
        <dbReference type="EMBL" id="AKL97581.1"/>
    </source>
</evidence>
<gene>
    <name evidence="3" type="primary">ktrC</name>
    <name evidence="3" type="ORF">Epro_0202</name>
</gene>
<dbReference type="SUPFAM" id="SSF51735">
    <property type="entry name" value="NAD(P)-binding Rossmann-fold domains"/>
    <property type="match status" value="1"/>
</dbReference>
<dbReference type="AlphaFoldDB" id="A0A0G3WG30"/>
<dbReference type="InterPro" id="IPR050721">
    <property type="entry name" value="Trk_Ktr_HKT_K-transport"/>
</dbReference>
<dbReference type="GO" id="GO:0006813">
    <property type="term" value="P:potassium ion transport"/>
    <property type="evidence" value="ECO:0007669"/>
    <property type="project" value="InterPro"/>
</dbReference>
<dbReference type="SUPFAM" id="SSF116726">
    <property type="entry name" value="TrkA C-terminal domain-like"/>
    <property type="match status" value="1"/>
</dbReference>
<dbReference type="OrthoDB" id="9776294at2"/>
<keyword evidence="4" id="KW-1185">Reference proteome</keyword>
<dbReference type="Pfam" id="PF02080">
    <property type="entry name" value="TrkA_C"/>
    <property type="match status" value="1"/>
</dbReference>
<dbReference type="PANTHER" id="PTHR43833:SF7">
    <property type="entry name" value="KTR SYSTEM POTASSIUM UPTAKE PROTEIN C"/>
    <property type="match status" value="1"/>
</dbReference>
<dbReference type="Gene3D" id="3.40.50.720">
    <property type="entry name" value="NAD(P)-binding Rossmann-like Domain"/>
    <property type="match status" value="1"/>
</dbReference>
<protein>
    <submittedName>
        <fullName evidence="3">Ktr system potassium uptake protein C</fullName>
    </submittedName>
</protein>
<dbReference type="PROSITE" id="PS51201">
    <property type="entry name" value="RCK_N"/>
    <property type="match status" value="1"/>
</dbReference>
<feature type="domain" description="RCK N-terminal" evidence="1">
    <location>
        <begin position="3"/>
        <end position="119"/>
    </location>
</feature>
<dbReference type="STRING" id="1408281.Epro_0202"/>
<reference evidence="3 4" key="1">
    <citation type="submission" date="2014-09" db="EMBL/GenBank/DDBJ databases">
        <title>Complete genome sequence of Endomicrobium proavitum.</title>
        <authorList>
            <person name="Zheng H."/>
        </authorList>
    </citation>
    <scope>NUCLEOTIDE SEQUENCE [LARGE SCALE GENOMIC DNA]</scope>
    <source>
        <strain evidence="3 4">Rsa215</strain>
    </source>
</reference>
<dbReference type="PANTHER" id="PTHR43833">
    <property type="entry name" value="POTASSIUM CHANNEL PROTEIN 2-RELATED-RELATED"/>
    <property type="match status" value="1"/>
</dbReference>
<dbReference type="Pfam" id="PF02254">
    <property type="entry name" value="TrkA_N"/>
    <property type="match status" value="1"/>
</dbReference>
<feature type="domain" description="RCK C-terminal" evidence="2">
    <location>
        <begin position="137"/>
        <end position="231"/>
    </location>
</feature>
<dbReference type="EMBL" id="CP009498">
    <property type="protein sequence ID" value="AKL97581.1"/>
    <property type="molecule type" value="Genomic_DNA"/>
</dbReference>
<dbReference type="RefSeq" id="WP_052569774.1">
    <property type="nucleotide sequence ID" value="NZ_CP009498.1"/>
</dbReference>
<dbReference type="Proteomes" id="UP000035337">
    <property type="component" value="Chromosome"/>
</dbReference>
<organism evidence="3 4">
    <name type="scientific">Endomicrobium proavitum</name>
    <dbReference type="NCBI Taxonomy" id="1408281"/>
    <lineage>
        <taxon>Bacteria</taxon>
        <taxon>Pseudomonadati</taxon>
        <taxon>Elusimicrobiota</taxon>
        <taxon>Endomicrobiia</taxon>
        <taxon>Endomicrobiales</taxon>
        <taxon>Endomicrobiaceae</taxon>
        <taxon>Endomicrobium</taxon>
    </lineage>
</organism>
<dbReference type="InterPro" id="IPR003148">
    <property type="entry name" value="RCK_N"/>
</dbReference>
<sequence length="231" mass="25015">MKAKQFAVIGLGTFGYNVAVELAKKGIQVLAIDNDSEIVNKISQFVTQSLIADATDEKAMADAGVADCDSVVISIGESIETSILTTLIVKELGVKNIIVKCSSLWHSKVAAKLGADTIVYPEFEMAKKLVDSIVTPNILEQIELSKDYNLVEIVAPQEFWGKSIKDSGIRGNYGVNVIAIRKRVPVISDAGESDIGEELNMVPGPDDEISRNDVLVVIGPEKSLEKLKKRK</sequence>
<accession>A0A0G3WG30</accession>
<evidence type="ECO:0000259" key="2">
    <source>
        <dbReference type="PROSITE" id="PS51202"/>
    </source>
</evidence>
<dbReference type="InterPro" id="IPR036291">
    <property type="entry name" value="NAD(P)-bd_dom_sf"/>
</dbReference>
<dbReference type="GO" id="GO:0008324">
    <property type="term" value="F:monoatomic cation transmembrane transporter activity"/>
    <property type="evidence" value="ECO:0007669"/>
    <property type="project" value="InterPro"/>
</dbReference>
<dbReference type="KEGG" id="epo:Epro_0202"/>
<proteinExistence type="predicted"/>
<dbReference type="InterPro" id="IPR006037">
    <property type="entry name" value="RCK_C"/>
</dbReference>
<dbReference type="Gene3D" id="3.30.70.1450">
    <property type="entry name" value="Regulator of K+ conductance, C-terminal domain"/>
    <property type="match status" value="1"/>
</dbReference>
<name>A0A0G3WG30_9BACT</name>
<evidence type="ECO:0000313" key="4">
    <source>
        <dbReference type="Proteomes" id="UP000035337"/>
    </source>
</evidence>